<organism evidence="1 2">
    <name type="scientific">Halosaccharopolyspora lacisalsi</name>
    <dbReference type="NCBI Taxonomy" id="1000566"/>
    <lineage>
        <taxon>Bacteria</taxon>
        <taxon>Bacillati</taxon>
        <taxon>Actinomycetota</taxon>
        <taxon>Actinomycetes</taxon>
        <taxon>Pseudonocardiales</taxon>
        <taxon>Pseudonocardiaceae</taxon>
        <taxon>Halosaccharopolyspora</taxon>
    </lineage>
</organism>
<sequence length="92" mass="10680">MQVFPIHRTHHENESPLENCDVAIPSDRYELSYRIPVEDGPWNPAARWSCPRSLPSPTYRTTRAHAGVRLRRRPRRTTSVRPVFTVSRCARG</sequence>
<evidence type="ECO:0000313" key="1">
    <source>
        <dbReference type="EMBL" id="MBA8825162.1"/>
    </source>
</evidence>
<dbReference type="Proteomes" id="UP000569329">
    <property type="component" value="Unassembled WGS sequence"/>
</dbReference>
<accession>A0A839DT56</accession>
<dbReference type="AlphaFoldDB" id="A0A839DT56"/>
<protein>
    <submittedName>
        <fullName evidence="1">Uncharacterized protein</fullName>
    </submittedName>
</protein>
<name>A0A839DT56_9PSEU</name>
<reference evidence="1 2" key="1">
    <citation type="submission" date="2020-07" db="EMBL/GenBank/DDBJ databases">
        <title>Sequencing the genomes of 1000 actinobacteria strains.</title>
        <authorList>
            <person name="Klenk H.-P."/>
        </authorList>
    </citation>
    <scope>NUCLEOTIDE SEQUENCE [LARGE SCALE GENOMIC DNA]</scope>
    <source>
        <strain evidence="1 2">DSM 45975</strain>
    </source>
</reference>
<comment type="caution">
    <text evidence="1">The sequence shown here is derived from an EMBL/GenBank/DDBJ whole genome shotgun (WGS) entry which is preliminary data.</text>
</comment>
<keyword evidence="2" id="KW-1185">Reference proteome</keyword>
<dbReference type="RefSeq" id="WP_182544387.1">
    <property type="nucleotide sequence ID" value="NZ_JACGWZ010000003.1"/>
</dbReference>
<evidence type="ECO:0000313" key="2">
    <source>
        <dbReference type="Proteomes" id="UP000569329"/>
    </source>
</evidence>
<proteinExistence type="predicted"/>
<gene>
    <name evidence="1" type="ORF">FHX42_002513</name>
</gene>
<dbReference type="EMBL" id="JACGWZ010000003">
    <property type="protein sequence ID" value="MBA8825162.1"/>
    <property type="molecule type" value="Genomic_DNA"/>
</dbReference>